<reference evidence="7 8" key="1">
    <citation type="submission" date="2017-06" db="EMBL/GenBank/DDBJ databases">
        <authorList>
            <person name="Kim H.J."/>
            <person name="Triplett B.A."/>
        </authorList>
    </citation>
    <scope>NUCLEOTIDE SEQUENCE [LARGE SCALE GENOMIC DNA]</scope>
    <source>
        <strain evidence="7 8">DSM 19307</strain>
    </source>
</reference>
<dbReference type="GO" id="GO:0005886">
    <property type="term" value="C:plasma membrane"/>
    <property type="evidence" value="ECO:0007669"/>
    <property type="project" value="UniProtKB-SubCell"/>
</dbReference>
<accession>A0A239H3D8</accession>
<dbReference type="Gene3D" id="3.90.550.10">
    <property type="entry name" value="Spore Coat Polysaccharide Biosynthesis Protein SpsA, Chain A"/>
    <property type="match status" value="1"/>
</dbReference>
<keyword evidence="4 7" id="KW-0808">Transferase</keyword>
<protein>
    <submittedName>
        <fullName evidence="7">Transferase 2, rSAM/selenodomain-associated</fullName>
    </submittedName>
</protein>
<dbReference type="NCBIfam" id="TIGR04283">
    <property type="entry name" value="glyco_like_mftF"/>
    <property type="match status" value="1"/>
</dbReference>
<evidence type="ECO:0000256" key="1">
    <source>
        <dbReference type="ARBA" id="ARBA00004236"/>
    </source>
</evidence>
<dbReference type="SUPFAM" id="SSF53448">
    <property type="entry name" value="Nucleotide-diphospho-sugar transferases"/>
    <property type="match status" value="1"/>
</dbReference>
<dbReference type="Pfam" id="PF00535">
    <property type="entry name" value="Glycos_transf_2"/>
    <property type="match status" value="1"/>
</dbReference>
<keyword evidence="3" id="KW-0328">Glycosyltransferase</keyword>
<evidence type="ECO:0000256" key="3">
    <source>
        <dbReference type="ARBA" id="ARBA00022676"/>
    </source>
</evidence>
<gene>
    <name evidence="7" type="ORF">SAMN05421640_1116</name>
</gene>
<dbReference type="GO" id="GO:0016757">
    <property type="term" value="F:glycosyltransferase activity"/>
    <property type="evidence" value="ECO:0007669"/>
    <property type="project" value="UniProtKB-KW"/>
</dbReference>
<dbReference type="PANTHER" id="PTHR43646">
    <property type="entry name" value="GLYCOSYLTRANSFERASE"/>
    <property type="match status" value="1"/>
</dbReference>
<evidence type="ECO:0000256" key="2">
    <source>
        <dbReference type="ARBA" id="ARBA00022475"/>
    </source>
</evidence>
<keyword evidence="8" id="KW-1185">Reference proteome</keyword>
<dbReference type="OrthoDB" id="9810303at2"/>
<evidence type="ECO:0000256" key="4">
    <source>
        <dbReference type="ARBA" id="ARBA00022679"/>
    </source>
</evidence>
<organism evidence="7 8">
    <name type="scientific">Ekhidna lutea</name>
    <dbReference type="NCBI Taxonomy" id="447679"/>
    <lineage>
        <taxon>Bacteria</taxon>
        <taxon>Pseudomonadati</taxon>
        <taxon>Bacteroidota</taxon>
        <taxon>Cytophagia</taxon>
        <taxon>Cytophagales</taxon>
        <taxon>Reichenbachiellaceae</taxon>
        <taxon>Ekhidna</taxon>
    </lineage>
</organism>
<dbReference type="InterPro" id="IPR029044">
    <property type="entry name" value="Nucleotide-diphossugar_trans"/>
</dbReference>
<evidence type="ECO:0000313" key="7">
    <source>
        <dbReference type="EMBL" id="SNS75702.1"/>
    </source>
</evidence>
<dbReference type="Proteomes" id="UP000198393">
    <property type="component" value="Unassembled WGS sequence"/>
</dbReference>
<comment type="subcellular location">
    <subcellularLocation>
        <location evidence="1">Cell membrane</location>
    </subcellularLocation>
</comment>
<dbReference type="CDD" id="cd02522">
    <property type="entry name" value="GT_2_like_a"/>
    <property type="match status" value="1"/>
</dbReference>
<dbReference type="PANTHER" id="PTHR43646:SF2">
    <property type="entry name" value="GLYCOSYLTRANSFERASE 2-LIKE DOMAIN-CONTAINING PROTEIN"/>
    <property type="match status" value="1"/>
</dbReference>
<dbReference type="AlphaFoldDB" id="A0A239H3D8"/>
<dbReference type="EMBL" id="FZPD01000002">
    <property type="protein sequence ID" value="SNS75702.1"/>
    <property type="molecule type" value="Genomic_DNA"/>
</dbReference>
<name>A0A239H3D8_EKHLU</name>
<keyword evidence="2" id="KW-1003">Cell membrane</keyword>
<evidence type="ECO:0000313" key="8">
    <source>
        <dbReference type="Proteomes" id="UP000198393"/>
    </source>
</evidence>
<proteinExistence type="predicted"/>
<dbReference type="RefSeq" id="WP_089355877.1">
    <property type="nucleotide sequence ID" value="NZ_FZPD01000002.1"/>
</dbReference>
<feature type="domain" description="Glycosyltransferase 2-like" evidence="6">
    <location>
        <begin position="4"/>
        <end position="125"/>
    </location>
</feature>
<keyword evidence="5" id="KW-0472">Membrane</keyword>
<evidence type="ECO:0000256" key="5">
    <source>
        <dbReference type="ARBA" id="ARBA00023136"/>
    </source>
</evidence>
<evidence type="ECO:0000259" key="6">
    <source>
        <dbReference type="Pfam" id="PF00535"/>
    </source>
</evidence>
<dbReference type="InterPro" id="IPR026461">
    <property type="entry name" value="Trfase_2_rSAM/seldom_assoc"/>
</dbReference>
<sequence length="230" mass="26385">MFVSIIIPTLNEEQYIGSLLDFLSKHQAGDRFEVIVVDGGSSDGTLGIVKERQIHHITASPPSRAHQMNEGAKLAKGDILYFVHADTKLLPTFIDDIQDAVNQGFNSGCYRFKFDSPQNILLHINGFFTRFPFTWCRGGDQTLFITRNAFETLGGFDEHYVIMEDYDLLERIAEAEISFKVLPKSVKVSPRKYQKNSYLKVQLTNLKAMKMYKRGVEPMEIRKFYTEELE</sequence>
<dbReference type="InterPro" id="IPR001173">
    <property type="entry name" value="Glyco_trans_2-like"/>
</dbReference>